<sequence>MPPAATFVAASTTQNLELPMSLPGLFSLILSLPGLRDWLKLLLLGSIFETFRRFSSIIWSSIVNSFFITAQFKDEDCSYDWMMVWLAKQPGWKIAREVEISTSNFGLNTSAIIVPGEDCSALTSQSTRKLAYLPSLSATYSIWHKRRWMQISRTQGQAAFYGRAENTLQISIMTRDHGFLNNLLLEAKREYLAAEEHNISIFISDSTNNWRHVASRPKRPMASIVLDPGIKDLLIDDAKDFLGSKTWYADRGIPFRRGYLLYGAPGSGKTSIIHSLAGELGLDVYVISLSRAGLDDSALAELISDLPERCIALMEDIDAAFASEGGLERRDLSATVIDPSGEKQTQAQSQPPPPPVSGPRSTASRITLSGLLNAIDGIGAHDGRLLYATTNKYEALDQALSRPGRMDIHVEFKLASQWQAGEMFKCFYLPGRVADDESAKDSGYSSPRSGSPRSPIVDLPEAEEMALVLSTTNIPPPPSDTPTFNGNSHRDRAPTLSRRQVNDLAIEFSGHIPEREFSMAALQGYLMAYKVRPIEAAKEVEGWAERQRAEKAEKTRSKYQAQSAATTVKAVVA</sequence>
<comment type="subcellular location">
    <subcellularLocation>
        <location evidence="1">Mitochondrion inner membrane</location>
        <topology evidence="1">Single-pass membrane protein</topology>
    </subcellularLocation>
</comment>
<feature type="region of interest" description="Disordered" evidence="12">
    <location>
        <begin position="339"/>
        <end position="363"/>
    </location>
</feature>
<dbReference type="Pfam" id="PF08740">
    <property type="entry name" value="BCS1_N"/>
    <property type="match status" value="1"/>
</dbReference>
<feature type="compositionally biased region" description="Low complexity" evidence="12">
    <location>
        <begin position="442"/>
        <end position="455"/>
    </location>
</feature>
<evidence type="ECO:0000313" key="16">
    <source>
        <dbReference type="Proteomes" id="UP000076532"/>
    </source>
</evidence>
<keyword evidence="16" id="KW-1185">Reference proteome</keyword>
<protein>
    <submittedName>
        <fullName evidence="15">P-loop containing nucleoside triphosphate hydrolase protein</fullName>
    </submittedName>
</protein>
<feature type="region of interest" description="Disordered" evidence="12">
    <location>
        <begin position="471"/>
        <end position="497"/>
    </location>
</feature>
<evidence type="ECO:0000259" key="13">
    <source>
        <dbReference type="SMART" id="SM00382"/>
    </source>
</evidence>
<dbReference type="Proteomes" id="UP000076532">
    <property type="component" value="Unassembled WGS sequence"/>
</dbReference>
<comment type="similarity">
    <text evidence="2">Belongs to the AAA ATPase family. BCS1 subfamily.</text>
</comment>
<evidence type="ECO:0000313" key="15">
    <source>
        <dbReference type="EMBL" id="KZP19387.1"/>
    </source>
</evidence>
<dbReference type="InterPro" id="IPR050747">
    <property type="entry name" value="Mitochondrial_chaperone_BCS1"/>
</dbReference>
<organism evidence="15 16">
    <name type="scientific">Athelia psychrophila</name>
    <dbReference type="NCBI Taxonomy" id="1759441"/>
    <lineage>
        <taxon>Eukaryota</taxon>
        <taxon>Fungi</taxon>
        <taxon>Dikarya</taxon>
        <taxon>Basidiomycota</taxon>
        <taxon>Agaricomycotina</taxon>
        <taxon>Agaricomycetes</taxon>
        <taxon>Agaricomycetidae</taxon>
        <taxon>Atheliales</taxon>
        <taxon>Atheliaceae</taxon>
        <taxon>Athelia</taxon>
    </lineage>
</organism>
<dbReference type="SMART" id="SM00382">
    <property type="entry name" value="AAA"/>
    <property type="match status" value="1"/>
</dbReference>
<dbReference type="SUPFAM" id="SSF52540">
    <property type="entry name" value="P-loop containing nucleoside triphosphate hydrolases"/>
    <property type="match status" value="1"/>
</dbReference>
<evidence type="ECO:0000256" key="2">
    <source>
        <dbReference type="ARBA" id="ARBA00007448"/>
    </source>
</evidence>
<dbReference type="InterPro" id="IPR057495">
    <property type="entry name" value="AAA_lid_BCS1"/>
</dbReference>
<evidence type="ECO:0000256" key="10">
    <source>
        <dbReference type="ARBA" id="ARBA00023136"/>
    </source>
</evidence>
<dbReference type="SMART" id="SM01024">
    <property type="entry name" value="BCS1_N"/>
    <property type="match status" value="1"/>
</dbReference>
<accession>A0A166HYV0</accession>
<name>A0A166HYV0_9AGAM</name>
<dbReference type="GO" id="GO:0016887">
    <property type="term" value="F:ATP hydrolysis activity"/>
    <property type="evidence" value="ECO:0007669"/>
    <property type="project" value="InterPro"/>
</dbReference>
<feature type="domain" description="BCS1 N-terminal" evidence="14">
    <location>
        <begin position="42"/>
        <end position="224"/>
    </location>
</feature>
<reference evidence="15 16" key="1">
    <citation type="journal article" date="2016" name="Mol. Biol. Evol.">
        <title>Comparative Genomics of Early-Diverging Mushroom-Forming Fungi Provides Insights into the Origins of Lignocellulose Decay Capabilities.</title>
        <authorList>
            <person name="Nagy L.G."/>
            <person name="Riley R."/>
            <person name="Tritt A."/>
            <person name="Adam C."/>
            <person name="Daum C."/>
            <person name="Floudas D."/>
            <person name="Sun H."/>
            <person name="Yadav J.S."/>
            <person name="Pangilinan J."/>
            <person name="Larsson K.H."/>
            <person name="Matsuura K."/>
            <person name="Barry K."/>
            <person name="Labutti K."/>
            <person name="Kuo R."/>
            <person name="Ohm R.A."/>
            <person name="Bhattacharya S.S."/>
            <person name="Shirouzu T."/>
            <person name="Yoshinaga Y."/>
            <person name="Martin F.M."/>
            <person name="Grigoriev I.V."/>
            <person name="Hibbett D.S."/>
        </authorList>
    </citation>
    <scope>NUCLEOTIDE SEQUENCE [LARGE SCALE GENOMIC DNA]</scope>
    <source>
        <strain evidence="15 16">CBS 109695</strain>
    </source>
</reference>
<keyword evidence="3" id="KW-0812">Transmembrane</keyword>
<dbReference type="Gene3D" id="3.40.50.300">
    <property type="entry name" value="P-loop containing nucleotide triphosphate hydrolases"/>
    <property type="match status" value="1"/>
</dbReference>
<dbReference type="InterPro" id="IPR003593">
    <property type="entry name" value="AAA+_ATPase"/>
</dbReference>
<evidence type="ECO:0000256" key="11">
    <source>
        <dbReference type="ARBA" id="ARBA00048778"/>
    </source>
</evidence>
<evidence type="ECO:0000256" key="1">
    <source>
        <dbReference type="ARBA" id="ARBA00004434"/>
    </source>
</evidence>
<dbReference type="OrthoDB" id="10251412at2759"/>
<evidence type="ECO:0000259" key="14">
    <source>
        <dbReference type="SMART" id="SM01024"/>
    </source>
</evidence>
<dbReference type="InterPro" id="IPR027417">
    <property type="entry name" value="P-loop_NTPase"/>
</dbReference>
<evidence type="ECO:0000256" key="3">
    <source>
        <dbReference type="ARBA" id="ARBA00022692"/>
    </source>
</evidence>
<dbReference type="STRING" id="436010.A0A166HYV0"/>
<evidence type="ECO:0000256" key="6">
    <source>
        <dbReference type="ARBA" id="ARBA00022801"/>
    </source>
</evidence>
<evidence type="ECO:0000256" key="9">
    <source>
        <dbReference type="ARBA" id="ARBA00023128"/>
    </source>
</evidence>
<comment type="catalytic activity">
    <reaction evidence="11">
        <text>ATP + H2O = ADP + phosphate + H(+)</text>
        <dbReference type="Rhea" id="RHEA:13065"/>
        <dbReference type="ChEBI" id="CHEBI:15377"/>
        <dbReference type="ChEBI" id="CHEBI:15378"/>
        <dbReference type="ChEBI" id="CHEBI:30616"/>
        <dbReference type="ChEBI" id="CHEBI:43474"/>
        <dbReference type="ChEBI" id="CHEBI:456216"/>
    </reaction>
    <physiologicalReaction direction="left-to-right" evidence="11">
        <dbReference type="Rhea" id="RHEA:13066"/>
    </physiologicalReaction>
</comment>
<evidence type="ECO:0000256" key="7">
    <source>
        <dbReference type="ARBA" id="ARBA00022840"/>
    </source>
</evidence>
<evidence type="ECO:0000256" key="8">
    <source>
        <dbReference type="ARBA" id="ARBA00022989"/>
    </source>
</evidence>
<dbReference type="GO" id="GO:0005743">
    <property type="term" value="C:mitochondrial inner membrane"/>
    <property type="evidence" value="ECO:0007669"/>
    <property type="project" value="UniProtKB-SubCell"/>
</dbReference>
<keyword evidence="6 15" id="KW-0378">Hydrolase</keyword>
<keyword evidence="9" id="KW-0496">Mitochondrion</keyword>
<keyword evidence="10" id="KW-0472">Membrane</keyword>
<dbReference type="InterPro" id="IPR003959">
    <property type="entry name" value="ATPase_AAA_core"/>
</dbReference>
<evidence type="ECO:0000256" key="12">
    <source>
        <dbReference type="SAM" id="MobiDB-lite"/>
    </source>
</evidence>
<keyword evidence="8" id="KW-1133">Transmembrane helix</keyword>
<dbReference type="GO" id="GO:0005524">
    <property type="term" value="F:ATP binding"/>
    <property type="evidence" value="ECO:0007669"/>
    <property type="project" value="UniProtKB-KW"/>
</dbReference>
<dbReference type="Pfam" id="PF00004">
    <property type="entry name" value="AAA"/>
    <property type="match status" value="2"/>
</dbReference>
<dbReference type="EMBL" id="KV417564">
    <property type="protein sequence ID" value="KZP19387.1"/>
    <property type="molecule type" value="Genomic_DNA"/>
</dbReference>
<keyword evidence="5" id="KW-0999">Mitochondrion inner membrane</keyword>
<gene>
    <name evidence="15" type="ORF">FIBSPDRAFT_744003</name>
</gene>
<keyword evidence="4" id="KW-0547">Nucleotide-binding</keyword>
<dbReference type="Pfam" id="PF25426">
    <property type="entry name" value="AAA_lid_BCS1"/>
    <property type="match status" value="1"/>
</dbReference>
<dbReference type="PANTHER" id="PTHR23070">
    <property type="entry name" value="BCS1 AAA-TYPE ATPASE"/>
    <property type="match status" value="1"/>
</dbReference>
<feature type="domain" description="AAA+ ATPase" evidence="13">
    <location>
        <begin position="255"/>
        <end position="416"/>
    </location>
</feature>
<dbReference type="InterPro" id="IPR014851">
    <property type="entry name" value="BCS1_N"/>
</dbReference>
<feature type="region of interest" description="Disordered" evidence="12">
    <location>
        <begin position="437"/>
        <end position="457"/>
    </location>
</feature>
<keyword evidence="7" id="KW-0067">ATP-binding</keyword>
<dbReference type="AlphaFoldDB" id="A0A166HYV0"/>
<proteinExistence type="inferred from homology"/>
<evidence type="ECO:0000256" key="4">
    <source>
        <dbReference type="ARBA" id="ARBA00022741"/>
    </source>
</evidence>
<evidence type="ECO:0000256" key="5">
    <source>
        <dbReference type="ARBA" id="ARBA00022792"/>
    </source>
</evidence>